<proteinExistence type="predicted"/>
<gene>
    <name evidence="2" type="ORF">SAMN04487988_10585</name>
</gene>
<evidence type="ECO:0000313" key="3">
    <source>
        <dbReference type="Proteomes" id="UP000199642"/>
    </source>
</evidence>
<dbReference type="Proteomes" id="UP000199642">
    <property type="component" value="Unassembled WGS sequence"/>
</dbReference>
<evidence type="ECO:0000259" key="1">
    <source>
        <dbReference type="Pfam" id="PF08885"/>
    </source>
</evidence>
<accession>A0A1I2SV16</accession>
<dbReference type="RefSeq" id="WP_092790653.1">
    <property type="nucleotide sequence ID" value="NZ_FOPC01000005.1"/>
</dbReference>
<protein>
    <submittedName>
        <fullName evidence="2">GSCFA family protein</fullName>
    </submittedName>
</protein>
<sequence>MNWFTSFEIPPADFPISHQSKILSMGSCFAQVIGQKMLESKFDVLINPFGTIFHPSILAKLLDHTLFQDPLEPSGILQREGLFFHYAVHSDLNGKSALELEEKWNQQIQKTHEYFKKSSHLILTFGTAWIYDHQDFGSVANCHKQPQKLFQKNLSSLEGMTFDLAKVLDNFSRVFPQLNIILTVSPVRHIKDGIPENQLSKSLLRVLCHELEKKFESVSYFPSYEIMMDELRDYRFYKEDRIHPTDEAENYIWERFSSTFFSKETREKVSEIEKIQRELGHRPLNPESDAHRKFLQNLLIKLERMSTEFDFSNEIKKIKTTLNERENPFDSVHGDTD</sequence>
<evidence type="ECO:0000313" key="2">
    <source>
        <dbReference type="EMBL" id="SFG56674.1"/>
    </source>
</evidence>
<dbReference type="STRING" id="435880.SAMN04487988_10585"/>
<organism evidence="2 3">
    <name type="scientific">Algoriphagus hitonicola</name>
    <dbReference type="NCBI Taxonomy" id="435880"/>
    <lineage>
        <taxon>Bacteria</taxon>
        <taxon>Pseudomonadati</taxon>
        <taxon>Bacteroidota</taxon>
        <taxon>Cytophagia</taxon>
        <taxon>Cytophagales</taxon>
        <taxon>Cyclobacteriaceae</taxon>
        <taxon>Algoriphagus</taxon>
    </lineage>
</organism>
<dbReference type="Pfam" id="PF08885">
    <property type="entry name" value="GSCFA"/>
    <property type="match status" value="1"/>
</dbReference>
<reference evidence="3" key="1">
    <citation type="submission" date="2016-10" db="EMBL/GenBank/DDBJ databases">
        <authorList>
            <person name="Varghese N."/>
            <person name="Submissions S."/>
        </authorList>
    </citation>
    <scope>NUCLEOTIDE SEQUENCE [LARGE SCALE GENOMIC DNA]</scope>
    <source>
        <strain evidence="3">DSM 19315</strain>
    </source>
</reference>
<dbReference type="AlphaFoldDB" id="A0A1I2SV16"/>
<feature type="domain" description="GSCFA" evidence="1">
    <location>
        <begin position="21"/>
        <end position="256"/>
    </location>
</feature>
<dbReference type="InterPro" id="IPR014982">
    <property type="entry name" value="GSCFA"/>
</dbReference>
<dbReference type="OrthoDB" id="9807687at2"/>
<dbReference type="EMBL" id="FOPC01000005">
    <property type="protein sequence ID" value="SFG56674.1"/>
    <property type="molecule type" value="Genomic_DNA"/>
</dbReference>
<name>A0A1I2SV16_9BACT</name>
<keyword evidence="3" id="KW-1185">Reference proteome</keyword>